<sequence length="118" mass="13649">MMEIQNRKITFLSLQRATIEEQEEIMCADLAPISWKEEVVRFLTEGIKPANEKDTKNLRIKASHFFMIDEELYKRGFSQPFLKCLTADEGNYVLRDINEGICGKHIGGKILVGKTLWQ</sequence>
<dbReference type="EMBL" id="JACGWJ010001148">
    <property type="protein sequence ID" value="KAL0284368.1"/>
    <property type="molecule type" value="Genomic_DNA"/>
</dbReference>
<dbReference type="PANTHER" id="PTHR48475:SF1">
    <property type="entry name" value="RNASE H TYPE-1 DOMAIN-CONTAINING PROTEIN"/>
    <property type="match status" value="1"/>
</dbReference>
<protein>
    <submittedName>
        <fullName evidence="1">Uncharacterized protein</fullName>
    </submittedName>
</protein>
<reference evidence="1" key="1">
    <citation type="submission" date="2020-06" db="EMBL/GenBank/DDBJ databases">
        <authorList>
            <person name="Li T."/>
            <person name="Hu X."/>
            <person name="Zhang T."/>
            <person name="Song X."/>
            <person name="Zhang H."/>
            <person name="Dai N."/>
            <person name="Sheng W."/>
            <person name="Hou X."/>
            <person name="Wei L."/>
        </authorList>
    </citation>
    <scope>NUCLEOTIDE SEQUENCE</scope>
    <source>
        <strain evidence="1">G02</strain>
        <tissue evidence="1">Leaf</tissue>
    </source>
</reference>
<dbReference type="PANTHER" id="PTHR48475">
    <property type="entry name" value="RIBONUCLEASE H"/>
    <property type="match status" value="1"/>
</dbReference>
<dbReference type="AlphaFoldDB" id="A0AAW2IRF8"/>
<evidence type="ECO:0000313" key="1">
    <source>
        <dbReference type="EMBL" id="KAL0284368.1"/>
    </source>
</evidence>
<proteinExistence type="predicted"/>
<comment type="caution">
    <text evidence="1">The sequence shown here is derived from an EMBL/GenBank/DDBJ whole genome shotgun (WGS) entry which is preliminary data.</text>
</comment>
<name>A0AAW2IRF8_SESRA</name>
<organism evidence="1">
    <name type="scientific">Sesamum radiatum</name>
    <name type="common">Black benniseed</name>
    <dbReference type="NCBI Taxonomy" id="300843"/>
    <lineage>
        <taxon>Eukaryota</taxon>
        <taxon>Viridiplantae</taxon>
        <taxon>Streptophyta</taxon>
        <taxon>Embryophyta</taxon>
        <taxon>Tracheophyta</taxon>
        <taxon>Spermatophyta</taxon>
        <taxon>Magnoliopsida</taxon>
        <taxon>eudicotyledons</taxon>
        <taxon>Gunneridae</taxon>
        <taxon>Pentapetalae</taxon>
        <taxon>asterids</taxon>
        <taxon>lamiids</taxon>
        <taxon>Lamiales</taxon>
        <taxon>Pedaliaceae</taxon>
        <taxon>Sesamum</taxon>
    </lineage>
</organism>
<gene>
    <name evidence="1" type="ORF">Sradi_7201100</name>
</gene>
<accession>A0AAW2IRF8</accession>
<reference evidence="1" key="2">
    <citation type="journal article" date="2024" name="Plant">
        <title>Genomic evolution and insights into agronomic trait innovations of Sesamum species.</title>
        <authorList>
            <person name="Miao H."/>
            <person name="Wang L."/>
            <person name="Qu L."/>
            <person name="Liu H."/>
            <person name="Sun Y."/>
            <person name="Le M."/>
            <person name="Wang Q."/>
            <person name="Wei S."/>
            <person name="Zheng Y."/>
            <person name="Lin W."/>
            <person name="Duan Y."/>
            <person name="Cao H."/>
            <person name="Xiong S."/>
            <person name="Wang X."/>
            <person name="Wei L."/>
            <person name="Li C."/>
            <person name="Ma Q."/>
            <person name="Ju M."/>
            <person name="Zhao R."/>
            <person name="Li G."/>
            <person name="Mu C."/>
            <person name="Tian Q."/>
            <person name="Mei H."/>
            <person name="Zhang T."/>
            <person name="Gao T."/>
            <person name="Zhang H."/>
        </authorList>
    </citation>
    <scope>NUCLEOTIDE SEQUENCE</scope>
    <source>
        <strain evidence="1">G02</strain>
    </source>
</reference>